<dbReference type="Gene3D" id="1.20.120.1760">
    <property type="match status" value="1"/>
</dbReference>
<feature type="region of interest" description="Disordered" evidence="3">
    <location>
        <begin position="1"/>
        <end position="35"/>
    </location>
</feature>
<gene>
    <name evidence="5" type="ordered locus">MODMU_4979</name>
</gene>
<accession>I4F3Z6</accession>
<dbReference type="eggNOG" id="COG0558">
    <property type="taxonomic scope" value="Bacteria"/>
</dbReference>
<dbReference type="GO" id="GO:0008654">
    <property type="term" value="P:phospholipid biosynthetic process"/>
    <property type="evidence" value="ECO:0007669"/>
    <property type="project" value="InterPro"/>
</dbReference>
<keyword evidence="4" id="KW-0472">Membrane</keyword>
<keyword evidence="1 2" id="KW-0808">Transferase</keyword>
<comment type="similarity">
    <text evidence="2">Belongs to the CDP-alcohol phosphatidyltransferase class-I family.</text>
</comment>
<evidence type="ECO:0000256" key="2">
    <source>
        <dbReference type="RuleBase" id="RU003750"/>
    </source>
</evidence>
<proteinExistence type="inferred from homology"/>
<dbReference type="OrthoDB" id="5244713at2"/>
<dbReference type="InterPro" id="IPR043130">
    <property type="entry name" value="CDP-OH_PTrfase_TM_dom"/>
</dbReference>
<feature type="transmembrane region" description="Helical" evidence="4">
    <location>
        <begin position="206"/>
        <end position="224"/>
    </location>
</feature>
<evidence type="ECO:0000313" key="5">
    <source>
        <dbReference type="EMBL" id="CCH90359.1"/>
    </source>
</evidence>
<feature type="transmembrane region" description="Helical" evidence="4">
    <location>
        <begin position="180"/>
        <end position="200"/>
    </location>
</feature>
<protein>
    <submittedName>
        <fullName evidence="5">CDP-alcohol phosphatidyltransferase (Modular protein)</fullName>
    </submittedName>
</protein>
<organism evidence="5 6">
    <name type="scientific">Modestobacter italicus (strain DSM 44449 / CECT 9708 / BC 501)</name>
    <dbReference type="NCBI Taxonomy" id="2732864"/>
    <lineage>
        <taxon>Bacteria</taxon>
        <taxon>Bacillati</taxon>
        <taxon>Actinomycetota</taxon>
        <taxon>Actinomycetes</taxon>
        <taxon>Geodermatophilales</taxon>
        <taxon>Geodermatophilaceae</taxon>
        <taxon>Modestobacter</taxon>
    </lineage>
</organism>
<dbReference type="Pfam" id="PF01066">
    <property type="entry name" value="CDP-OH_P_transf"/>
    <property type="match status" value="1"/>
</dbReference>
<dbReference type="Proteomes" id="UP000006461">
    <property type="component" value="Chromosome"/>
</dbReference>
<evidence type="ECO:0000256" key="3">
    <source>
        <dbReference type="SAM" id="MobiDB-lite"/>
    </source>
</evidence>
<dbReference type="AlphaFoldDB" id="I4F3Z6"/>
<keyword evidence="4" id="KW-0812">Transmembrane</keyword>
<dbReference type="OMA" id="WISDEPM"/>
<dbReference type="KEGG" id="mmar:MODMU_4979"/>
<evidence type="ECO:0000256" key="1">
    <source>
        <dbReference type="ARBA" id="ARBA00022679"/>
    </source>
</evidence>
<dbReference type="InterPro" id="IPR000462">
    <property type="entry name" value="CDP-OH_P_trans"/>
</dbReference>
<dbReference type="EMBL" id="FO203431">
    <property type="protein sequence ID" value="CCH90359.1"/>
    <property type="molecule type" value="Genomic_DNA"/>
</dbReference>
<feature type="transmembrane region" description="Helical" evidence="4">
    <location>
        <begin position="139"/>
        <end position="159"/>
    </location>
</feature>
<evidence type="ECO:0000313" key="6">
    <source>
        <dbReference type="Proteomes" id="UP000006461"/>
    </source>
</evidence>
<dbReference type="GO" id="GO:0016780">
    <property type="term" value="F:phosphotransferase activity, for other substituted phosphate groups"/>
    <property type="evidence" value="ECO:0007669"/>
    <property type="project" value="InterPro"/>
</dbReference>
<reference evidence="5 6" key="1">
    <citation type="journal article" date="2012" name="J. Bacteriol.">
        <title>Genome Sequence of Radiation-Resistant Modestobacter marinus Strain BC501, a Representative Actinobacterium That Thrives on Calcareous Stone Surfaces.</title>
        <authorList>
            <person name="Normand P."/>
            <person name="Gury J."/>
            <person name="Pujic P."/>
            <person name="Chouaia B."/>
            <person name="Crotti E."/>
            <person name="Brusetti L."/>
            <person name="Daffonchio D."/>
            <person name="Vacherie B."/>
            <person name="Barbe V."/>
            <person name="Medigue C."/>
            <person name="Calteau A."/>
            <person name="Ghodhbane-Gtari F."/>
            <person name="Essoussi I."/>
            <person name="Nouioui I."/>
            <person name="Abbassi-Ghozzi I."/>
            <person name="Gtari M."/>
        </authorList>
    </citation>
    <scope>NUCLEOTIDE SEQUENCE [LARGE SCALE GENOMIC DNA]</scope>
    <source>
        <strain evidence="6">BC 501</strain>
    </source>
</reference>
<dbReference type="HOGENOM" id="CLU_098617_0_0_11"/>
<keyword evidence="4" id="KW-1133">Transmembrane helix</keyword>
<name>I4F3Z6_MODI5</name>
<sequence>MQRGAVPTNDEPPEVSVAHSTAPRPAADLSPRRPGLPARCGVRGCGCEDPRQLRNAANLVTVLRTVASLALVTTAAVQHSWPWLLAAYLTYWIGDSADGNIARWQHQETRFGAVFDVVCDRINCVSCALVFLQFVDAPWPIAVFLFQFVVVDLPLTLLPMRWPVLSPNYFYLIDRLAYTLNWHVVAKVTNTTLLITLLVLLPDQQWVALVAATTVLLVKIWSLARVLRLTTPTGTPHVPQGMPARA</sequence>
<dbReference type="GO" id="GO:0016020">
    <property type="term" value="C:membrane"/>
    <property type="evidence" value="ECO:0007669"/>
    <property type="project" value="InterPro"/>
</dbReference>
<dbReference type="InterPro" id="IPR048254">
    <property type="entry name" value="CDP_ALCOHOL_P_TRANSF_CS"/>
</dbReference>
<keyword evidence="6" id="KW-1185">Reference proteome</keyword>
<dbReference type="PROSITE" id="PS00379">
    <property type="entry name" value="CDP_ALCOHOL_P_TRANSF"/>
    <property type="match status" value="1"/>
</dbReference>
<dbReference type="STRING" id="477641.MODMU_4979"/>
<evidence type="ECO:0000256" key="4">
    <source>
        <dbReference type="SAM" id="Phobius"/>
    </source>
</evidence>